<keyword evidence="8" id="KW-0238">DNA-binding</keyword>
<dbReference type="RefSeq" id="WP_201661998.1">
    <property type="nucleotide sequence ID" value="NZ_JAEQNC010000011.1"/>
</dbReference>
<evidence type="ECO:0000256" key="6">
    <source>
        <dbReference type="ARBA" id="ARBA00022839"/>
    </source>
</evidence>
<feature type="domain" description="UvrD-like helicase C-terminal" evidence="17">
    <location>
        <begin position="524"/>
        <end position="807"/>
    </location>
</feature>
<keyword evidence="10" id="KW-0413">Isomerase</keyword>
<evidence type="ECO:0000256" key="4">
    <source>
        <dbReference type="ARBA" id="ARBA00022801"/>
    </source>
</evidence>
<dbReference type="GO" id="GO:0033202">
    <property type="term" value="C:DNA helicase complex"/>
    <property type="evidence" value="ECO:0007669"/>
    <property type="project" value="TreeGrafter"/>
</dbReference>
<dbReference type="EC" id="5.6.2.4" evidence="12"/>
<dbReference type="InterPro" id="IPR000212">
    <property type="entry name" value="DNA_helicase_UvrD/REP"/>
</dbReference>
<organism evidence="18 19">
    <name type="scientific">Rhizobium setariae</name>
    <dbReference type="NCBI Taxonomy" id="2801340"/>
    <lineage>
        <taxon>Bacteria</taxon>
        <taxon>Pseudomonadati</taxon>
        <taxon>Pseudomonadota</taxon>
        <taxon>Alphaproteobacteria</taxon>
        <taxon>Hyphomicrobiales</taxon>
        <taxon>Rhizobiaceae</taxon>
        <taxon>Rhizobium/Agrobacterium group</taxon>
        <taxon>Rhizobium</taxon>
    </lineage>
</organism>
<evidence type="ECO:0000256" key="13">
    <source>
        <dbReference type="ARBA" id="ARBA00034923"/>
    </source>
</evidence>
<feature type="domain" description="UvrD-like helicase ATP-binding" evidence="16">
    <location>
        <begin position="13"/>
        <end position="499"/>
    </location>
</feature>
<dbReference type="SUPFAM" id="SSF52980">
    <property type="entry name" value="Restriction endonuclease-like"/>
    <property type="match status" value="1"/>
</dbReference>
<comment type="catalytic activity">
    <reaction evidence="14">
        <text>ATP + H2O = ADP + phosphate + H(+)</text>
        <dbReference type="Rhea" id="RHEA:13065"/>
        <dbReference type="ChEBI" id="CHEBI:15377"/>
        <dbReference type="ChEBI" id="CHEBI:15378"/>
        <dbReference type="ChEBI" id="CHEBI:30616"/>
        <dbReference type="ChEBI" id="CHEBI:43474"/>
        <dbReference type="ChEBI" id="CHEBI:456216"/>
        <dbReference type="EC" id="5.6.2.4"/>
    </reaction>
</comment>
<reference evidence="18" key="1">
    <citation type="submission" date="2021-01" db="EMBL/GenBank/DDBJ databases">
        <title>Rhizobium sp. strain KVB221 16S ribosomal RNA gene Genome sequencing and assembly.</title>
        <authorList>
            <person name="Kang M."/>
        </authorList>
    </citation>
    <scope>NUCLEOTIDE SEQUENCE</scope>
    <source>
        <strain evidence="18">KVB221</strain>
    </source>
</reference>
<gene>
    <name evidence="18" type="primary">addA</name>
    <name evidence="18" type="ORF">JJB09_19310</name>
</gene>
<dbReference type="Gene3D" id="3.90.320.10">
    <property type="match status" value="1"/>
</dbReference>
<dbReference type="EMBL" id="JAEQNC010000011">
    <property type="protein sequence ID" value="MBL0374177.1"/>
    <property type="molecule type" value="Genomic_DNA"/>
</dbReference>
<dbReference type="Pfam" id="PF13361">
    <property type="entry name" value="UvrD_C"/>
    <property type="match status" value="1"/>
</dbReference>
<dbReference type="Pfam" id="PF12705">
    <property type="entry name" value="PDDEXK_1"/>
    <property type="match status" value="1"/>
</dbReference>
<dbReference type="SUPFAM" id="SSF52540">
    <property type="entry name" value="P-loop containing nucleoside triphosphate hydrolases"/>
    <property type="match status" value="1"/>
</dbReference>
<evidence type="ECO:0000256" key="12">
    <source>
        <dbReference type="ARBA" id="ARBA00034808"/>
    </source>
</evidence>
<dbReference type="Gene3D" id="3.40.50.300">
    <property type="entry name" value="P-loop containing nucleotide triphosphate hydrolases"/>
    <property type="match status" value="4"/>
</dbReference>
<dbReference type="Pfam" id="PF00580">
    <property type="entry name" value="UvrD-helicase"/>
    <property type="match status" value="1"/>
</dbReference>
<dbReference type="InterPro" id="IPR011604">
    <property type="entry name" value="PDDEXK-like_dom_sf"/>
</dbReference>
<evidence type="ECO:0000256" key="3">
    <source>
        <dbReference type="ARBA" id="ARBA00022763"/>
    </source>
</evidence>
<keyword evidence="5 15" id="KW-0347">Helicase</keyword>
<dbReference type="InterPro" id="IPR014016">
    <property type="entry name" value="UvrD-like_ATP-bd"/>
</dbReference>
<evidence type="ECO:0000256" key="8">
    <source>
        <dbReference type="ARBA" id="ARBA00023125"/>
    </source>
</evidence>
<sequence>MNEALLAVADAVISETTRLQNLASGPNRSVWVSANAGSGKTHVLTQRVIRLMLAGTRPSAILCLTYTKAAASEMSNRVFERLSHWTSLDDDALSTEIAAMEGEVPSRLKLSEARKLFARALETPGGLKIQTIHAFCEALLHQFPLEANVAGHFSVLDDKAAASLLSEARRNLLSATQAEQNDSLAKAFHEVLGTADESGLDRLLGDIIRQRSAIGRFFDYAARKGGYRETLASLLGIPPGADLEDIASKAWPLPEVNSGAILDYVALANSKGGVKTQETAYRLGLANREEDPLKRLELLRLAFLTLSETPYADVSIFSAAMRKADANLCEAIGNCRTFIHDLWMEYKTFRMFELTVSALTLAEHLIAGYETLKKERGFLDFEDFISRTEALLKKEGIGPWVHYKLDQGIDHILVDEAQDTSPAQWEIIRSLTDEFFSGESARIINRTIFAVGDEKQSIYSFQGARPERFANERRVNAARAEAGGREFLPVNLRLSFRSTEDVLSAVDQVFDNPDNARGLSADNEPVAHVSHRLGHPGSVDIWETIAEESTDEDDEDWLAPFDRLPERSAASELAKRMAAAIHELVGKHAIVTRKGVRSIRPGDILVLVRKRDAFAAALSRELKKAGRVPVAGTDRLVLASHIAIQDLMALGKLALLAEDDLSLAALIKSPLLDLDEDALFEICRPRENGESVWQRLSGLAIEHQKWRDVHATLQRWRMLARQHRVHDFYALLLGRDGGRRKFLARFGSEVSDVLDEFLNFALDHEQAGLPGLASFIATLERDSPEIKREQDKGREEVRIMTVHASKGLEAPVVFLVDGGGKPFDKNLLPKLRLIENDRLPLALPVWCPSKEFQNPAIHTDDLRLEAAAEEEYRRLLYVGMTRASDRLILCSYRKKREIDGTWAKITAGSLAADGERCQPATFRAGGLEWQGMKWRHNAESAAEPVDAIGEEQEPKATLPGALFSPLPPPVPLPRPLAPSGVHVVIDEEDGDRIVGSVLFAEHPKAAMAQIRGKIIHRLLQSLTVFPAAERRAAADRYLLRSVPRWPEQDRRALAESVLGILADPEFAGLHAQGSEAEVSIMGTIRLGERSHAVSGRIDRMGVSGNEVFILDYKTNLVAPAAREAIPFAHRAQLALYREVLKPIYPGKDIHCLLLYTEGPDLYSLTDVELEKALLALSGK</sequence>
<dbReference type="AlphaFoldDB" id="A0A936YSR4"/>
<dbReference type="InterPro" id="IPR014151">
    <property type="entry name" value="DNA_helicase_AddA"/>
</dbReference>
<dbReference type="InterPro" id="IPR011335">
    <property type="entry name" value="Restrct_endonuc-II-like"/>
</dbReference>
<keyword evidence="4 15" id="KW-0378">Hydrolase</keyword>
<proteinExistence type="predicted"/>
<accession>A0A936YSR4</accession>
<dbReference type="GO" id="GO:0043138">
    <property type="term" value="F:3'-5' DNA helicase activity"/>
    <property type="evidence" value="ECO:0007669"/>
    <property type="project" value="UniProtKB-EC"/>
</dbReference>
<dbReference type="InterPro" id="IPR027417">
    <property type="entry name" value="P-loop_NTPase"/>
</dbReference>
<evidence type="ECO:0000256" key="9">
    <source>
        <dbReference type="ARBA" id="ARBA00023204"/>
    </source>
</evidence>
<dbReference type="PANTHER" id="PTHR11070:SF2">
    <property type="entry name" value="ATP-DEPENDENT DNA HELICASE SRS2"/>
    <property type="match status" value="1"/>
</dbReference>
<dbReference type="Proteomes" id="UP000633219">
    <property type="component" value="Unassembled WGS sequence"/>
</dbReference>
<dbReference type="InterPro" id="IPR038726">
    <property type="entry name" value="PDDEXK_AddAB-type"/>
</dbReference>
<evidence type="ECO:0000259" key="16">
    <source>
        <dbReference type="PROSITE" id="PS51198"/>
    </source>
</evidence>
<evidence type="ECO:0000313" key="18">
    <source>
        <dbReference type="EMBL" id="MBL0374177.1"/>
    </source>
</evidence>
<dbReference type="InterPro" id="IPR014017">
    <property type="entry name" value="DNA_helicase_UvrD-like_C"/>
</dbReference>
<dbReference type="GO" id="GO:0003677">
    <property type="term" value="F:DNA binding"/>
    <property type="evidence" value="ECO:0007669"/>
    <property type="project" value="UniProtKB-KW"/>
</dbReference>
<dbReference type="NCBIfam" id="TIGR02784">
    <property type="entry name" value="addA_alphas"/>
    <property type="match status" value="1"/>
</dbReference>
<evidence type="ECO:0000313" key="19">
    <source>
        <dbReference type="Proteomes" id="UP000633219"/>
    </source>
</evidence>
<evidence type="ECO:0000256" key="1">
    <source>
        <dbReference type="ARBA" id="ARBA00022722"/>
    </source>
</evidence>
<comment type="catalytic activity">
    <reaction evidence="11">
        <text>Couples ATP hydrolysis with the unwinding of duplex DNA by translocating in the 3'-5' direction.</text>
        <dbReference type="EC" id="5.6.2.4"/>
    </reaction>
</comment>
<evidence type="ECO:0000256" key="2">
    <source>
        <dbReference type="ARBA" id="ARBA00022741"/>
    </source>
</evidence>
<evidence type="ECO:0000256" key="11">
    <source>
        <dbReference type="ARBA" id="ARBA00034617"/>
    </source>
</evidence>
<evidence type="ECO:0000256" key="15">
    <source>
        <dbReference type="PROSITE-ProRule" id="PRU00560"/>
    </source>
</evidence>
<keyword evidence="2 15" id="KW-0547">Nucleotide-binding</keyword>
<keyword evidence="1" id="KW-0540">Nuclease</keyword>
<feature type="binding site" evidence="15">
    <location>
        <begin position="34"/>
        <end position="41"/>
    </location>
    <ligand>
        <name>ATP</name>
        <dbReference type="ChEBI" id="CHEBI:30616"/>
    </ligand>
</feature>
<protein>
    <recommendedName>
        <fullName evidence="12">DNA 3'-5' helicase</fullName>
        <ecNumber evidence="12">5.6.2.4</ecNumber>
    </recommendedName>
    <alternativeName>
        <fullName evidence="13">DNA 3'-5' helicase II</fullName>
    </alternativeName>
</protein>
<evidence type="ECO:0000256" key="10">
    <source>
        <dbReference type="ARBA" id="ARBA00023235"/>
    </source>
</evidence>
<dbReference type="PANTHER" id="PTHR11070">
    <property type="entry name" value="UVRD / RECB / PCRA DNA HELICASE FAMILY MEMBER"/>
    <property type="match status" value="1"/>
</dbReference>
<dbReference type="GO" id="GO:0000725">
    <property type="term" value="P:recombinational repair"/>
    <property type="evidence" value="ECO:0007669"/>
    <property type="project" value="TreeGrafter"/>
</dbReference>
<evidence type="ECO:0000256" key="5">
    <source>
        <dbReference type="ARBA" id="ARBA00022806"/>
    </source>
</evidence>
<comment type="caution">
    <text evidence="18">The sequence shown here is derived from an EMBL/GenBank/DDBJ whole genome shotgun (WGS) entry which is preliminary data.</text>
</comment>
<dbReference type="GO" id="GO:0005524">
    <property type="term" value="F:ATP binding"/>
    <property type="evidence" value="ECO:0007669"/>
    <property type="project" value="UniProtKB-UniRule"/>
</dbReference>
<keyword evidence="3" id="KW-0227">DNA damage</keyword>
<dbReference type="GO" id="GO:0005829">
    <property type="term" value="C:cytosol"/>
    <property type="evidence" value="ECO:0007669"/>
    <property type="project" value="TreeGrafter"/>
</dbReference>
<evidence type="ECO:0000259" key="17">
    <source>
        <dbReference type="PROSITE" id="PS51217"/>
    </source>
</evidence>
<dbReference type="PROSITE" id="PS51198">
    <property type="entry name" value="UVRD_HELICASE_ATP_BIND"/>
    <property type="match status" value="1"/>
</dbReference>
<dbReference type="Gene3D" id="1.10.486.10">
    <property type="entry name" value="PCRA, domain 4"/>
    <property type="match status" value="1"/>
</dbReference>
<dbReference type="GO" id="GO:0004527">
    <property type="term" value="F:exonuclease activity"/>
    <property type="evidence" value="ECO:0007669"/>
    <property type="project" value="UniProtKB-KW"/>
</dbReference>
<keyword evidence="7 15" id="KW-0067">ATP-binding</keyword>
<evidence type="ECO:0000256" key="14">
    <source>
        <dbReference type="ARBA" id="ARBA00048988"/>
    </source>
</evidence>
<name>A0A936YSR4_9HYPH</name>
<keyword evidence="19" id="KW-1185">Reference proteome</keyword>
<keyword evidence="9" id="KW-0234">DNA repair</keyword>
<dbReference type="PROSITE" id="PS51217">
    <property type="entry name" value="UVRD_HELICASE_CTER"/>
    <property type="match status" value="1"/>
</dbReference>
<keyword evidence="6" id="KW-0269">Exonuclease</keyword>
<evidence type="ECO:0000256" key="7">
    <source>
        <dbReference type="ARBA" id="ARBA00022840"/>
    </source>
</evidence>